<dbReference type="GO" id="GO:0003700">
    <property type="term" value="F:DNA-binding transcription factor activity"/>
    <property type="evidence" value="ECO:0007669"/>
    <property type="project" value="TreeGrafter"/>
</dbReference>
<dbReference type="GO" id="GO:0000976">
    <property type="term" value="F:transcription cis-regulatory region binding"/>
    <property type="evidence" value="ECO:0007669"/>
    <property type="project" value="TreeGrafter"/>
</dbReference>
<dbReference type="CDD" id="cd01392">
    <property type="entry name" value="HTH_LacI"/>
    <property type="match status" value="1"/>
</dbReference>
<dbReference type="InterPro" id="IPR046335">
    <property type="entry name" value="LacI/GalR-like_sensor"/>
</dbReference>
<evidence type="ECO:0000259" key="4">
    <source>
        <dbReference type="PROSITE" id="PS50932"/>
    </source>
</evidence>
<dbReference type="InterPro" id="IPR010982">
    <property type="entry name" value="Lambda_DNA-bd_dom_sf"/>
</dbReference>
<accession>A0A7V2F6J7</accession>
<dbReference type="SMART" id="SM00354">
    <property type="entry name" value="HTH_LACI"/>
    <property type="match status" value="1"/>
</dbReference>
<keyword evidence="1" id="KW-0805">Transcription regulation</keyword>
<feature type="domain" description="HTH lacI-type" evidence="4">
    <location>
        <begin position="3"/>
        <end position="57"/>
    </location>
</feature>
<dbReference type="InterPro" id="IPR028082">
    <property type="entry name" value="Peripla_BP_I"/>
</dbReference>
<proteinExistence type="predicted"/>
<evidence type="ECO:0000256" key="3">
    <source>
        <dbReference type="ARBA" id="ARBA00023163"/>
    </source>
</evidence>
<dbReference type="CDD" id="cd06267">
    <property type="entry name" value="PBP1_LacI_sugar_binding-like"/>
    <property type="match status" value="1"/>
</dbReference>
<dbReference type="SUPFAM" id="SSF53822">
    <property type="entry name" value="Periplasmic binding protein-like I"/>
    <property type="match status" value="1"/>
</dbReference>
<evidence type="ECO:0000256" key="2">
    <source>
        <dbReference type="ARBA" id="ARBA00023125"/>
    </source>
</evidence>
<evidence type="ECO:0000256" key="1">
    <source>
        <dbReference type="ARBA" id="ARBA00023015"/>
    </source>
</evidence>
<organism evidence="5">
    <name type="scientific">Rhodothermus marinus</name>
    <name type="common">Rhodothermus obamensis</name>
    <dbReference type="NCBI Taxonomy" id="29549"/>
    <lineage>
        <taxon>Bacteria</taxon>
        <taxon>Pseudomonadati</taxon>
        <taxon>Rhodothermota</taxon>
        <taxon>Rhodothermia</taxon>
        <taxon>Rhodothermales</taxon>
        <taxon>Rhodothermaceae</taxon>
        <taxon>Rhodothermus</taxon>
    </lineage>
</organism>
<dbReference type="InterPro" id="IPR000843">
    <property type="entry name" value="HTH_LacI"/>
</dbReference>
<evidence type="ECO:0000313" key="5">
    <source>
        <dbReference type="EMBL" id="HER96579.1"/>
    </source>
</evidence>
<comment type="caution">
    <text evidence="5">The sequence shown here is derived from an EMBL/GenBank/DDBJ whole genome shotgun (WGS) entry which is preliminary data.</text>
</comment>
<reference evidence="5" key="1">
    <citation type="journal article" date="2020" name="mSystems">
        <title>Genome- and Community-Level Interaction Insights into Carbon Utilization and Element Cycling Functions of Hydrothermarchaeota in Hydrothermal Sediment.</title>
        <authorList>
            <person name="Zhou Z."/>
            <person name="Liu Y."/>
            <person name="Xu W."/>
            <person name="Pan J."/>
            <person name="Luo Z.H."/>
            <person name="Li M."/>
        </authorList>
    </citation>
    <scope>NUCLEOTIDE SEQUENCE [LARGE SCALE GENOMIC DNA]</scope>
    <source>
        <strain evidence="5">SpSt-143</strain>
    </source>
</reference>
<dbReference type="Gene3D" id="1.10.260.40">
    <property type="entry name" value="lambda repressor-like DNA-binding domains"/>
    <property type="match status" value="1"/>
</dbReference>
<protein>
    <submittedName>
        <fullName evidence="5">LacI family transcriptional regulator</fullName>
    </submittedName>
</protein>
<dbReference type="Pfam" id="PF00356">
    <property type="entry name" value="LacI"/>
    <property type="match status" value="1"/>
</dbReference>
<dbReference type="Gene3D" id="3.40.50.2300">
    <property type="match status" value="2"/>
</dbReference>
<sequence>MSLTIYDIAREAGVSIATVSRVFNNSPRVAPHTRKRVLEVARRLGYQPHVSAQSLARRQAQLVSAVVPMLTNYFFVEVLRGLQDRLAESPFDLLVYAAPTLADVDAHLERALQRGRSAGVMLFSTPLTQERVELLKRGRQPIVLVDSFHPDFDSVSIDNEQGGYLATRHLIEHGYRRIGLLMAHPDSVPARERRYGYERALREAGLTLDPSLIASSTDPHHHGYTEEGGREAMRQLLGHEPRPEAVFVVSDIMALGALQALEEAGLRVPDDVALIGFDDLRVSRYLGLSTLRQPMYEMGKLAAEKLLRRIAEPDLPVTSTVFAPRLICRRTCAAVKRNGQHEATGTASVSVQL</sequence>
<keyword evidence="2" id="KW-0238">DNA-binding</keyword>
<dbReference type="Pfam" id="PF13377">
    <property type="entry name" value="Peripla_BP_3"/>
    <property type="match status" value="1"/>
</dbReference>
<dbReference type="PANTHER" id="PTHR30146">
    <property type="entry name" value="LACI-RELATED TRANSCRIPTIONAL REPRESSOR"/>
    <property type="match status" value="1"/>
</dbReference>
<dbReference type="PROSITE" id="PS50932">
    <property type="entry name" value="HTH_LACI_2"/>
    <property type="match status" value="1"/>
</dbReference>
<keyword evidence="3" id="KW-0804">Transcription</keyword>
<dbReference type="PANTHER" id="PTHR30146:SF109">
    <property type="entry name" value="HTH-TYPE TRANSCRIPTIONAL REGULATOR GALS"/>
    <property type="match status" value="1"/>
</dbReference>
<gene>
    <name evidence="5" type="ORF">ENO59_08700</name>
</gene>
<dbReference type="SUPFAM" id="SSF47413">
    <property type="entry name" value="lambda repressor-like DNA-binding domains"/>
    <property type="match status" value="1"/>
</dbReference>
<dbReference type="PRINTS" id="PR00036">
    <property type="entry name" value="HTHLACI"/>
</dbReference>
<dbReference type="AlphaFoldDB" id="A0A7V2F6J7"/>
<name>A0A7V2F6J7_RHOMR</name>
<dbReference type="EMBL" id="DSGB01000006">
    <property type="protein sequence ID" value="HER96579.1"/>
    <property type="molecule type" value="Genomic_DNA"/>
</dbReference>